<feature type="chain" id="PRO_5001901079" evidence="10">
    <location>
        <begin position="23"/>
        <end position="920"/>
    </location>
</feature>
<dbReference type="Pfam" id="PF00593">
    <property type="entry name" value="TonB_dep_Rec_b-barrel"/>
    <property type="match status" value="1"/>
</dbReference>
<evidence type="ECO:0000313" key="14">
    <source>
        <dbReference type="Proteomes" id="UP000029264"/>
    </source>
</evidence>
<keyword evidence="4 8" id="KW-0812">Transmembrane</keyword>
<dbReference type="Pfam" id="PF07715">
    <property type="entry name" value="Plug"/>
    <property type="match status" value="1"/>
</dbReference>
<dbReference type="NCBIfam" id="TIGR01782">
    <property type="entry name" value="TonB-Xanth-Caul"/>
    <property type="match status" value="1"/>
</dbReference>
<dbReference type="EMBL" id="JPEO01000007">
    <property type="protein sequence ID" value="KFZ37263.1"/>
    <property type="molecule type" value="Genomic_DNA"/>
</dbReference>
<keyword evidence="5 9" id="KW-0798">TonB box</keyword>
<evidence type="ECO:0000256" key="5">
    <source>
        <dbReference type="ARBA" id="ARBA00023077"/>
    </source>
</evidence>
<keyword evidence="14" id="KW-1185">Reference proteome</keyword>
<evidence type="ECO:0000259" key="12">
    <source>
        <dbReference type="Pfam" id="PF07715"/>
    </source>
</evidence>
<keyword evidence="13" id="KW-0675">Receptor</keyword>
<evidence type="ECO:0000256" key="10">
    <source>
        <dbReference type="SAM" id="SignalP"/>
    </source>
</evidence>
<organism evidence="13 14">
    <name type="scientific">Shewanella mangrovi</name>
    <dbReference type="NCBI Taxonomy" id="1515746"/>
    <lineage>
        <taxon>Bacteria</taxon>
        <taxon>Pseudomonadati</taxon>
        <taxon>Pseudomonadota</taxon>
        <taxon>Gammaproteobacteria</taxon>
        <taxon>Alteromonadales</taxon>
        <taxon>Shewanellaceae</taxon>
        <taxon>Shewanella</taxon>
    </lineage>
</organism>
<dbReference type="eggNOG" id="COG1629">
    <property type="taxonomic scope" value="Bacteria"/>
</dbReference>
<keyword evidence="6 8" id="KW-0472">Membrane</keyword>
<dbReference type="PANTHER" id="PTHR40980">
    <property type="entry name" value="PLUG DOMAIN-CONTAINING PROTEIN"/>
    <property type="match status" value="1"/>
</dbReference>
<dbReference type="eggNOG" id="COG4771">
    <property type="taxonomic scope" value="Bacteria"/>
</dbReference>
<evidence type="ECO:0000256" key="3">
    <source>
        <dbReference type="ARBA" id="ARBA00022452"/>
    </source>
</evidence>
<comment type="caution">
    <text evidence="13">The sequence shown here is derived from an EMBL/GenBank/DDBJ whole genome shotgun (WGS) entry which is preliminary data.</text>
</comment>
<feature type="signal peptide" evidence="10">
    <location>
        <begin position="1"/>
        <end position="22"/>
    </location>
</feature>
<protein>
    <submittedName>
        <fullName evidence="13">TonB-dependent receptor</fullName>
    </submittedName>
</protein>
<keyword evidence="2 8" id="KW-0813">Transport</keyword>
<evidence type="ECO:0000259" key="11">
    <source>
        <dbReference type="Pfam" id="PF00593"/>
    </source>
</evidence>
<dbReference type="InterPro" id="IPR010104">
    <property type="entry name" value="TonB_rcpt_bac"/>
</dbReference>
<dbReference type="GO" id="GO:0009279">
    <property type="term" value="C:cell outer membrane"/>
    <property type="evidence" value="ECO:0007669"/>
    <property type="project" value="UniProtKB-SubCell"/>
</dbReference>
<dbReference type="RefSeq" id="WP_037442942.1">
    <property type="nucleotide sequence ID" value="NZ_JPEO01000007.1"/>
</dbReference>
<dbReference type="InterPro" id="IPR039426">
    <property type="entry name" value="TonB-dep_rcpt-like"/>
</dbReference>
<accession>A0A094LQ44</accession>
<evidence type="ECO:0000256" key="9">
    <source>
        <dbReference type="RuleBase" id="RU003357"/>
    </source>
</evidence>
<dbReference type="Gene3D" id="2.40.170.20">
    <property type="entry name" value="TonB-dependent receptor, beta-barrel domain"/>
    <property type="match status" value="1"/>
</dbReference>
<dbReference type="InterPro" id="IPR012910">
    <property type="entry name" value="Plug_dom"/>
</dbReference>
<evidence type="ECO:0000256" key="6">
    <source>
        <dbReference type="ARBA" id="ARBA00023136"/>
    </source>
</evidence>
<evidence type="ECO:0000256" key="7">
    <source>
        <dbReference type="ARBA" id="ARBA00023237"/>
    </source>
</evidence>
<dbReference type="AlphaFoldDB" id="A0A094LQ44"/>
<dbReference type="PROSITE" id="PS52016">
    <property type="entry name" value="TONB_DEPENDENT_REC_3"/>
    <property type="match status" value="1"/>
</dbReference>
<dbReference type="STRING" id="1515746.HR45_11340"/>
<evidence type="ECO:0000256" key="4">
    <source>
        <dbReference type="ARBA" id="ARBA00022692"/>
    </source>
</evidence>
<comment type="subcellular location">
    <subcellularLocation>
        <location evidence="1 8">Cell outer membrane</location>
        <topology evidence="1 8">Multi-pass membrane protein</topology>
    </subcellularLocation>
</comment>
<dbReference type="Gene3D" id="2.170.130.10">
    <property type="entry name" value="TonB-dependent receptor, plug domain"/>
    <property type="match status" value="1"/>
</dbReference>
<feature type="domain" description="TonB-dependent receptor plug" evidence="12">
    <location>
        <begin position="63"/>
        <end position="158"/>
    </location>
</feature>
<comment type="similarity">
    <text evidence="8 9">Belongs to the TonB-dependent receptor family.</text>
</comment>
<dbReference type="PANTHER" id="PTHR40980:SF3">
    <property type="entry name" value="TONB-DEPENDENT RECEPTOR-LIKE BETA-BARREL DOMAIN-CONTAINING PROTEIN"/>
    <property type="match status" value="1"/>
</dbReference>
<evidence type="ECO:0000256" key="2">
    <source>
        <dbReference type="ARBA" id="ARBA00022448"/>
    </source>
</evidence>
<proteinExistence type="inferred from homology"/>
<evidence type="ECO:0000256" key="8">
    <source>
        <dbReference type="PROSITE-ProRule" id="PRU01360"/>
    </source>
</evidence>
<gene>
    <name evidence="13" type="ORF">HR45_11340</name>
</gene>
<dbReference type="InterPro" id="IPR037066">
    <property type="entry name" value="Plug_dom_sf"/>
</dbReference>
<sequence length="920" mass="103471">MFKKTTLASTIFMALFSQAIYAADDNAAADVTAQQTQKADEQMETIEVVGIRSSLNKAVNIKRQSVQVVDAIVAEDIGKFPDNNVVEALQRVTGVQVTDRASGEVSGVSIRGLTDVTTTVNGREMFTAAGRTLAVQDIPAALLESVEVFKTRDASQLASGIAGQLNVRTQRPFNFEGSKFMMNARGVYQDLADKTDPIVSALASNRWNTSIGEVGALLNLSYARTQYRNENASAGAIVPFRSDNLARMYNYPMGLEHGVDRTPGATLDGVEYYLGRDALNQSDSTGKRERPAVNLSLQWAPNDTSEYVFETFYNGYRNKGYNHMILTYADSNRVATDVQPTFFEGTNVIKTRAWGNSGAFTSGDYGEQQTDSYMFALGGKWDLNADTTLKSEIVYQTSEYKREGVAMQANTRMPYVYADFNHDNGVMAWTPYVEEYGEKLDLTDPSRWTTSTMFDNGGKDKGDGITFTTDLDFYVDWGIFTKAKTGIRYDKRTAESSSRDSNLFNAIPLVDLDPSMLGTNSDFFDGRSDLPRSWVAMSGKALWDNRAEYRDLWGFTSDEEQLRRITMQKNFEIDQTSWAAYIQSEFDTELFGKRLDGSVGVRYTYASADMDFWHWDGEVGEVLHSSDTNTSAKFLPNLTLRYHLTEDWLARFAYTETLRRPNFGDLNSFISLHPDTTNVGYGNANGGNSSLRPVESKNYDFSLEYYFGSGSSVYGTYFYRDIQGFVFSSLRRTQFPNPNTGEIEDYILSQPDNTSNGVLKGYEIGAVYFLENVPQWLDGFGIQASGTFLDSDQDIPVFSDTGELERYDHRGVFGVSDTSYSGVLIYEKEDFSARLSYVWRDNFLLRYGSGRFAHPRGVYRQPEESLDFQLNYNITDNLSVSFDATNLTNQVFNQYYEKEYLNDTASIYSRTFGLGIRYSM</sequence>
<dbReference type="OrthoDB" id="8727862at2"/>
<keyword evidence="3 8" id="KW-1134">Transmembrane beta strand</keyword>
<dbReference type="Proteomes" id="UP000029264">
    <property type="component" value="Unassembled WGS sequence"/>
</dbReference>
<dbReference type="SUPFAM" id="SSF56935">
    <property type="entry name" value="Porins"/>
    <property type="match status" value="1"/>
</dbReference>
<evidence type="ECO:0000256" key="1">
    <source>
        <dbReference type="ARBA" id="ARBA00004571"/>
    </source>
</evidence>
<reference evidence="13 14" key="1">
    <citation type="submission" date="2014-06" db="EMBL/GenBank/DDBJ databases">
        <title>Shewanella sp. YQH10.</title>
        <authorList>
            <person name="Liu Y."/>
            <person name="Zeng R."/>
        </authorList>
    </citation>
    <scope>NUCLEOTIDE SEQUENCE [LARGE SCALE GENOMIC DNA]</scope>
    <source>
        <strain evidence="13 14">YQH10</strain>
    </source>
</reference>
<dbReference type="InterPro" id="IPR036942">
    <property type="entry name" value="Beta-barrel_TonB_sf"/>
</dbReference>
<evidence type="ECO:0000313" key="13">
    <source>
        <dbReference type="EMBL" id="KFZ37263.1"/>
    </source>
</evidence>
<keyword evidence="10" id="KW-0732">Signal</keyword>
<keyword evidence="7 8" id="KW-0998">Cell outer membrane</keyword>
<name>A0A094LQ44_9GAMM</name>
<dbReference type="InterPro" id="IPR000531">
    <property type="entry name" value="Beta-barrel_TonB"/>
</dbReference>
<feature type="domain" description="TonB-dependent receptor-like beta-barrel" evidence="11">
    <location>
        <begin position="415"/>
        <end position="887"/>
    </location>
</feature>